<sequence>DTVDFLRRQTRASRDLGDRLCGEAEQFWTVDRGRYLPTTAMVWRPMEQRETIAREELEEARQDWRVLQRRQKAARDKAKRRARDDKWGITEASWGSSGTGSWEESLLQDLKSRSYSLSTDDRNVGRLYVRSQRAWEAMKTRAVLAEEETETLKLVRKLYAYLDSASSQGK</sequence>
<reference evidence="1 2" key="1">
    <citation type="submission" date="2020-04" db="EMBL/GenBank/DDBJ databases">
        <title>Perkinsus olseni comparative genomics.</title>
        <authorList>
            <person name="Bogema D.R."/>
        </authorList>
    </citation>
    <scope>NUCLEOTIDE SEQUENCE [LARGE SCALE GENOMIC DNA]</scope>
    <source>
        <strain evidence="1">ATCC PRA-205</strain>
    </source>
</reference>
<organism evidence="1 2">
    <name type="scientific">Perkinsus olseni</name>
    <name type="common">Perkinsus atlanticus</name>
    <dbReference type="NCBI Taxonomy" id="32597"/>
    <lineage>
        <taxon>Eukaryota</taxon>
        <taxon>Sar</taxon>
        <taxon>Alveolata</taxon>
        <taxon>Perkinsozoa</taxon>
        <taxon>Perkinsea</taxon>
        <taxon>Perkinsida</taxon>
        <taxon>Perkinsidae</taxon>
        <taxon>Perkinsus</taxon>
    </lineage>
</organism>
<evidence type="ECO:0000313" key="2">
    <source>
        <dbReference type="Proteomes" id="UP000574390"/>
    </source>
</evidence>
<gene>
    <name evidence="1" type="ORF">FOZ62_019228</name>
</gene>
<proteinExistence type="predicted"/>
<dbReference type="AlphaFoldDB" id="A0A7J6RPA2"/>
<protein>
    <submittedName>
        <fullName evidence="1">Uncharacterized protein</fullName>
    </submittedName>
</protein>
<evidence type="ECO:0000313" key="1">
    <source>
        <dbReference type="EMBL" id="KAF4722599.1"/>
    </source>
</evidence>
<dbReference type="EMBL" id="JABANM010020581">
    <property type="protein sequence ID" value="KAF4722599.1"/>
    <property type="molecule type" value="Genomic_DNA"/>
</dbReference>
<comment type="caution">
    <text evidence="1">The sequence shown here is derived from an EMBL/GenBank/DDBJ whole genome shotgun (WGS) entry which is preliminary data.</text>
</comment>
<dbReference type="Proteomes" id="UP000574390">
    <property type="component" value="Unassembled WGS sequence"/>
</dbReference>
<name>A0A7J6RPA2_PEROL</name>
<accession>A0A7J6RPA2</accession>
<feature type="non-terminal residue" evidence="1">
    <location>
        <position position="170"/>
    </location>
</feature>